<evidence type="ECO:0008006" key="4">
    <source>
        <dbReference type="Google" id="ProtNLM"/>
    </source>
</evidence>
<dbReference type="Gene3D" id="3.30.565.10">
    <property type="entry name" value="Histidine kinase-like ATPase, C-terminal domain"/>
    <property type="match status" value="1"/>
</dbReference>
<dbReference type="GO" id="GO:0030983">
    <property type="term" value="F:mismatched DNA binding"/>
    <property type="evidence" value="ECO:0007669"/>
    <property type="project" value="InterPro"/>
</dbReference>
<name>A0A3W1E5L6_SALER</name>
<dbReference type="InterPro" id="IPR036890">
    <property type="entry name" value="HATPase_C_sf"/>
</dbReference>
<dbReference type="AlphaFoldDB" id="A0A3W1E5L6"/>
<dbReference type="InterPro" id="IPR038973">
    <property type="entry name" value="MutL/Mlh/Pms-like"/>
</dbReference>
<dbReference type="Proteomes" id="UP000885283">
    <property type="component" value="Unassembled WGS sequence"/>
</dbReference>
<protein>
    <recommendedName>
        <fullName evidence="4">DNA mismatch repair protein MutL</fullName>
    </recommendedName>
</protein>
<dbReference type="PANTHER" id="PTHR10073:SF12">
    <property type="entry name" value="DNA MISMATCH REPAIR PROTEIN MLH1"/>
    <property type="match status" value="1"/>
</dbReference>
<evidence type="ECO:0000313" key="3">
    <source>
        <dbReference type="EMBL" id="MIK94520.1"/>
    </source>
</evidence>
<accession>A0A3W1E5L6</accession>
<comment type="caution">
    <text evidence="3">The sequence shown here is derived from an EMBL/GenBank/DDBJ whole genome shotgun (WGS) entry which is preliminary data.</text>
</comment>
<organism evidence="3">
    <name type="scientific">Salmonella enterica</name>
    <name type="common">Salmonella choleraesuis</name>
    <dbReference type="NCBI Taxonomy" id="28901"/>
    <lineage>
        <taxon>Bacteria</taxon>
        <taxon>Pseudomonadati</taxon>
        <taxon>Pseudomonadota</taxon>
        <taxon>Gammaproteobacteria</taxon>
        <taxon>Enterobacterales</taxon>
        <taxon>Enterobacteriaceae</taxon>
        <taxon>Salmonella</taxon>
    </lineage>
</organism>
<gene>
    <name evidence="3" type="ORF">KO51_24240</name>
    <name evidence="2" type="ORF">NL99_26670</name>
</gene>
<dbReference type="GO" id="GO:0006298">
    <property type="term" value="P:mismatch repair"/>
    <property type="evidence" value="ECO:0007669"/>
    <property type="project" value="InterPro"/>
</dbReference>
<dbReference type="Proteomes" id="UP000839834">
    <property type="component" value="Unassembled WGS sequence"/>
</dbReference>
<dbReference type="EMBL" id="AAACVH010000081">
    <property type="protein sequence ID" value="EAA8668432.1"/>
    <property type="molecule type" value="Genomic_DNA"/>
</dbReference>
<evidence type="ECO:0000256" key="1">
    <source>
        <dbReference type="ARBA" id="ARBA00006082"/>
    </source>
</evidence>
<dbReference type="GO" id="GO:0140664">
    <property type="term" value="F:ATP-dependent DNA damage sensor activity"/>
    <property type="evidence" value="ECO:0007669"/>
    <property type="project" value="InterPro"/>
</dbReference>
<dbReference type="GO" id="GO:0032300">
    <property type="term" value="C:mismatch repair complex"/>
    <property type="evidence" value="ECO:0007669"/>
    <property type="project" value="InterPro"/>
</dbReference>
<comment type="similarity">
    <text evidence="1">Belongs to the DNA mismatch repair MutL/HexB family.</text>
</comment>
<dbReference type="SUPFAM" id="SSF55874">
    <property type="entry name" value="ATPase domain of HSP90 chaperone/DNA topoisomerase II/histidine kinase"/>
    <property type="match status" value="1"/>
</dbReference>
<dbReference type="Pfam" id="PF13589">
    <property type="entry name" value="HATPase_c_3"/>
    <property type="match status" value="1"/>
</dbReference>
<reference evidence="3" key="1">
    <citation type="submission" date="2018-08" db="EMBL/GenBank/DDBJ databases">
        <authorList>
            <consortium name="GenomeTrakr network: Whole genome sequencing for foodborne pathogen traceback"/>
        </authorList>
    </citation>
    <scope>NUCLEOTIDE SEQUENCE [LARGE SCALE GENOMIC DNA]</scope>
    <source>
        <strain evidence="3">FLUFL-1338</strain>
        <strain evidence="2">FLUFL-367</strain>
    </source>
</reference>
<dbReference type="InterPro" id="IPR002099">
    <property type="entry name" value="MutL/Mlh/PMS"/>
</dbReference>
<dbReference type="EMBL" id="RSMR01000040">
    <property type="protein sequence ID" value="MIK94520.1"/>
    <property type="molecule type" value="Genomic_DNA"/>
</dbReference>
<dbReference type="GO" id="GO:0005524">
    <property type="term" value="F:ATP binding"/>
    <property type="evidence" value="ECO:0007669"/>
    <property type="project" value="InterPro"/>
</dbReference>
<evidence type="ECO:0000313" key="2">
    <source>
        <dbReference type="EMBL" id="EAA8668432.1"/>
    </source>
</evidence>
<dbReference type="PANTHER" id="PTHR10073">
    <property type="entry name" value="DNA MISMATCH REPAIR PROTEIN MLH, PMS, MUTL"/>
    <property type="match status" value="1"/>
</dbReference>
<sequence length="159" mass="17344">MTIHILSPQPFNQIAAGEVVERPASIVKELLESAIDVGATNSRIDVEKGGAKCIRVSDNGCGISKNDLSLSLMRYATSKITTLEDLEGIASLGFREALASISSVSRLTLISRTAVQDEGWQVYGEGRGEEHWLMLQWWADFLDTNGGKVVSPFDFAKNQ</sequence>
<dbReference type="NCBIfam" id="TIGR00585">
    <property type="entry name" value="mutl"/>
    <property type="match status" value="1"/>
</dbReference>
<dbReference type="GO" id="GO:0016887">
    <property type="term" value="F:ATP hydrolysis activity"/>
    <property type="evidence" value="ECO:0007669"/>
    <property type="project" value="InterPro"/>
</dbReference>
<proteinExistence type="inferred from homology"/>